<dbReference type="PANTHER" id="PTHR43162">
    <property type="match status" value="1"/>
</dbReference>
<proteinExistence type="predicted"/>
<dbReference type="Gene3D" id="3.90.25.10">
    <property type="entry name" value="UDP-galactose 4-epimerase, domain 1"/>
    <property type="match status" value="1"/>
</dbReference>
<sequence>MHIIMGATGRVGSAVVAELLENEQAVKGVTRDEYRAKALRDKGAVPVIADAQNVRALAEGFKRGHTLFAITPETGKDENVIEEGKSLLNCYHQAIVNSDIKAVVGLSSIGAQHEKGTGNLQISHLLENTFNDLAIQKVFIRPAYYYSNWINYLEVAKSTGVLPSFFPPDFELAMVAPEDVGKFAAQVLTDLPDENTIYELEGPRMYTPQAVAHVLSAVLDRDVKVQQIERAEWENVLRDAGFSPDGVKNFVEMTQAVLDGKTRPEQKGTIKIKADTTLEDYFEKLVKNKREKISQVTR</sequence>
<comment type="caution">
    <text evidence="2">The sequence shown here is derived from an EMBL/GenBank/DDBJ whole genome shotgun (WGS) entry which is preliminary data.</text>
</comment>
<dbReference type="AlphaFoldDB" id="A0A364XYD1"/>
<feature type="domain" description="NmrA-like" evidence="1">
    <location>
        <begin position="4"/>
        <end position="264"/>
    </location>
</feature>
<organism evidence="2 3">
    <name type="scientific">Pseudochryseolinea flava</name>
    <dbReference type="NCBI Taxonomy" id="2059302"/>
    <lineage>
        <taxon>Bacteria</taxon>
        <taxon>Pseudomonadati</taxon>
        <taxon>Bacteroidota</taxon>
        <taxon>Cytophagia</taxon>
        <taxon>Cytophagales</taxon>
        <taxon>Fulvivirgaceae</taxon>
        <taxon>Pseudochryseolinea</taxon>
    </lineage>
</organism>
<dbReference type="PANTHER" id="PTHR43162:SF1">
    <property type="entry name" value="PRESTALK A DIFFERENTIATION PROTEIN A"/>
    <property type="match status" value="1"/>
</dbReference>
<dbReference type="InterPro" id="IPR051604">
    <property type="entry name" value="Ergot_Alk_Oxidoreductase"/>
</dbReference>
<dbReference type="Pfam" id="PF05368">
    <property type="entry name" value="NmrA"/>
    <property type="match status" value="1"/>
</dbReference>
<dbReference type="Gene3D" id="3.40.50.720">
    <property type="entry name" value="NAD(P)-binding Rossmann-like Domain"/>
    <property type="match status" value="1"/>
</dbReference>
<dbReference type="SUPFAM" id="SSF51735">
    <property type="entry name" value="NAD(P)-binding Rossmann-fold domains"/>
    <property type="match status" value="1"/>
</dbReference>
<evidence type="ECO:0000259" key="1">
    <source>
        <dbReference type="Pfam" id="PF05368"/>
    </source>
</evidence>
<gene>
    <name evidence="2" type="ORF">DQQ10_18055</name>
</gene>
<name>A0A364XYD1_9BACT</name>
<evidence type="ECO:0000313" key="2">
    <source>
        <dbReference type="EMBL" id="RAV99509.1"/>
    </source>
</evidence>
<dbReference type="EMBL" id="QMFY01000010">
    <property type="protein sequence ID" value="RAV99509.1"/>
    <property type="molecule type" value="Genomic_DNA"/>
</dbReference>
<dbReference type="InterPro" id="IPR008030">
    <property type="entry name" value="NmrA-like"/>
</dbReference>
<dbReference type="RefSeq" id="WP_112748295.1">
    <property type="nucleotide sequence ID" value="NZ_QMFY01000010.1"/>
</dbReference>
<evidence type="ECO:0000313" key="3">
    <source>
        <dbReference type="Proteomes" id="UP000251889"/>
    </source>
</evidence>
<accession>A0A364XYD1</accession>
<reference evidence="2 3" key="1">
    <citation type="submission" date="2018-06" db="EMBL/GenBank/DDBJ databases">
        <title>Chryseolinea flavus sp. nov., a member of the phylum Bacteroidetes isolated from soil.</title>
        <authorList>
            <person name="Li Y."/>
            <person name="Wang J."/>
        </authorList>
    </citation>
    <scope>NUCLEOTIDE SEQUENCE [LARGE SCALE GENOMIC DNA]</scope>
    <source>
        <strain evidence="2 3">SDU1-6</strain>
    </source>
</reference>
<protein>
    <submittedName>
        <fullName evidence="2">Nucleoside-diphosphate sugar epimerase</fullName>
    </submittedName>
</protein>
<dbReference type="Proteomes" id="UP000251889">
    <property type="component" value="Unassembled WGS sequence"/>
</dbReference>
<dbReference type="OrthoDB" id="112777at2"/>
<keyword evidence="3" id="KW-1185">Reference proteome</keyword>
<dbReference type="InterPro" id="IPR036291">
    <property type="entry name" value="NAD(P)-bd_dom_sf"/>
</dbReference>